<comment type="similarity">
    <text evidence="1">Belongs to the peptidase A1 family.</text>
</comment>
<dbReference type="InterPro" id="IPR033121">
    <property type="entry name" value="PEPTIDASE_A1"/>
</dbReference>
<evidence type="ECO:0000256" key="5">
    <source>
        <dbReference type="ARBA" id="ARBA00022801"/>
    </source>
</evidence>
<protein>
    <submittedName>
        <fullName evidence="10">Acid protease</fullName>
    </submittedName>
</protein>
<evidence type="ECO:0000256" key="3">
    <source>
        <dbReference type="ARBA" id="ARBA00022729"/>
    </source>
</evidence>
<evidence type="ECO:0000313" key="10">
    <source>
        <dbReference type="EMBL" id="KAF2838649.1"/>
    </source>
</evidence>
<feature type="signal peptide" evidence="8">
    <location>
        <begin position="1"/>
        <end position="31"/>
    </location>
</feature>
<dbReference type="InterPro" id="IPR021109">
    <property type="entry name" value="Peptidase_aspartic_dom_sf"/>
</dbReference>
<dbReference type="PANTHER" id="PTHR47965">
    <property type="entry name" value="ASPARTYL PROTEASE-RELATED"/>
    <property type="match status" value="1"/>
</dbReference>
<keyword evidence="11" id="KW-1185">Reference proteome</keyword>
<comment type="caution">
    <text evidence="10">The sequence shown here is derived from an EMBL/GenBank/DDBJ whole genome shotgun (WGS) entry which is preliminary data.</text>
</comment>
<dbReference type="Pfam" id="PF00026">
    <property type="entry name" value="Asp"/>
    <property type="match status" value="1"/>
</dbReference>
<name>A0A9P4VSK6_9PEZI</name>
<dbReference type="OrthoDB" id="771136at2759"/>
<organism evidence="10 11">
    <name type="scientific">Patellaria atrata CBS 101060</name>
    <dbReference type="NCBI Taxonomy" id="1346257"/>
    <lineage>
        <taxon>Eukaryota</taxon>
        <taxon>Fungi</taxon>
        <taxon>Dikarya</taxon>
        <taxon>Ascomycota</taxon>
        <taxon>Pezizomycotina</taxon>
        <taxon>Dothideomycetes</taxon>
        <taxon>Dothideomycetes incertae sedis</taxon>
        <taxon>Patellariales</taxon>
        <taxon>Patellariaceae</taxon>
        <taxon>Patellaria</taxon>
    </lineage>
</organism>
<gene>
    <name evidence="10" type="ORF">M501DRAFT_822963</name>
</gene>
<dbReference type="Gene3D" id="2.40.70.10">
    <property type="entry name" value="Acid Proteases"/>
    <property type="match status" value="2"/>
</dbReference>
<evidence type="ECO:0000256" key="8">
    <source>
        <dbReference type="SAM" id="SignalP"/>
    </source>
</evidence>
<dbReference type="GO" id="GO:0006508">
    <property type="term" value="P:proteolysis"/>
    <property type="evidence" value="ECO:0007669"/>
    <property type="project" value="UniProtKB-KW"/>
</dbReference>
<dbReference type="GO" id="GO:0004190">
    <property type="term" value="F:aspartic-type endopeptidase activity"/>
    <property type="evidence" value="ECO:0007669"/>
    <property type="project" value="UniProtKB-KW"/>
</dbReference>
<dbReference type="AlphaFoldDB" id="A0A9P4VSK6"/>
<keyword evidence="6" id="KW-0865">Zymogen</keyword>
<evidence type="ECO:0000256" key="4">
    <source>
        <dbReference type="ARBA" id="ARBA00022750"/>
    </source>
</evidence>
<evidence type="ECO:0000259" key="9">
    <source>
        <dbReference type="PROSITE" id="PS51767"/>
    </source>
</evidence>
<accession>A0A9P4VSK6</accession>
<evidence type="ECO:0000256" key="1">
    <source>
        <dbReference type="ARBA" id="ARBA00007447"/>
    </source>
</evidence>
<feature type="region of interest" description="Disordered" evidence="7">
    <location>
        <begin position="445"/>
        <end position="517"/>
    </location>
</feature>
<feature type="domain" description="Peptidase A1" evidence="9">
    <location>
        <begin position="46"/>
        <end position="412"/>
    </location>
</feature>
<dbReference type="InterPro" id="IPR001461">
    <property type="entry name" value="Aspartic_peptidase_A1"/>
</dbReference>
<keyword evidence="5" id="KW-0378">Hydrolase</keyword>
<reference evidence="10" key="1">
    <citation type="journal article" date="2020" name="Stud. Mycol.">
        <title>101 Dothideomycetes genomes: a test case for predicting lifestyles and emergence of pathogens.</title>
        <authorList>
            <person name="Haridas S."/>
            <person name="Albert R."/>
            <person name="Binder M."/>
            <person name="Bloem J."/>
            <person name="Labutti K."/>
            <person name="Salamov A."/>
            <person name="Andreopoulos B."/>
            <person name="Baker S."/>
            <person name="Barry K."/>
            <person name="Bills G."/>
            <person name="Bluhm B."/>
            <person name="Cannon C."/>
            <person name="Castanera R."/>
            <person name="Culley D."/>
            <person name="Daum C."/>
            <person name="Ezra D."/>
            <person name="Gonzalez J."/>
            <person name="Henrissat B."/>
            <person name="Kuo A."/>
            <person name="Liang C."/>
            <person name="Lipzen A."/>
            <person name="Lutzoni F."/>
            <person name="Magnuson J."/>
            <person name="Mondo S."/>
            <person name="Nolan M."/>
            <person name="Ohm R."/>
            <person name="Pangilinan J."/>
            <person name="Park H.-J."/>
            <person name="Ramirez L."/>
            <person name="Alfaro M."/>
            <person name="Sun H."/>
            <person name="Tritt A."/>
            <person name="Yoshinaga Y."/>
            <person name="Zwiers L.-H."/>
            <person name="Turgeon B."/>
            <person name="Goodwin S."/>
            <person name="Spatafora J."/>
            <person name="Crous P."/>
            <person name="Grigoriev I."/>
        </authorList>
    </citation>
    <scope>NUCLEOTIDE SEQUENCE</scope>
    <source>
        <strain evidence="10">CBS 101060</strain>
    </source>
</reference>
<dbReference type="SUPFAM" id="SSF50630">
    <property type="entry name" value="Acid proteases"/>
    <property type="match status" value="1"/>
</dbReference>
<evidence type="ECO:0000256" key="2">
    <source>
        <dbReference type="ARBA" id="ARBA00022670"/>
    </source>
</evidence>
<keyword evidence="3 8" id="KW-0732">Signal</keyword>
<dbReference type="PANTHER" id="PTHR47965:SF12">
    <property type="entry name" value="ASPARTIC PROTEINASE 3-RELATED"/>
    <property type="match status" value="1"/>
</dbReference>
<evidence type="ECO:0000313" key="11">
    <source>
        <dbReference type="Proteomes" id="UP000799429"/>
    </source>
</evidence>
<feature type="compositionally biased region" description="Basic and acidic residues" evidence="7">
    <location>
        <begin position="497"/>
        <end position="517"/>
    </location>
</feature>
<dbReference type="GO" id="GO:0009277">
    <property type="term" value="C:fungal-type cell wall"/>
    <property type="evidence" value="ECO:0007669"/>
    <property type="project" value="TreeGrafter"/>
</dbReference>
<keyword evidence="4" id="KW-0064">Aspartyl protease</keyword>
<evidence type="ECO:0000256" key="6">
    <source>
        <dbReference type="ARBA" id="ARBA00023145"/>
    </source>
</evidence>
<feature type="chain" id="PRO_5040111556" evidence="8">
    <location>
        <begin position="32"/>
        <end position="517"/>
    </location>
</feature>
<dbReference type="EMBL" id="MU006096">
    <property type="protein sequence ID" value="KAF2838649.1"/>
    <property type="molecule type" value="Genomic_DNA"/>
</dbReference>
<dbReference type="GO" id="GO:0031505">
    <property type="term" value="P:fungal-type cell wall organization"/>
    <property type="evidence" value="ECO:0007669"/>
    <property type="project" value="TreeGrafter"/>
</dbReference>
<dbReference type="Proteomes" id="UP000799429">
    <property type="component" value="Unassembled WGS sequence"/>
</dbReference>
<keyword evidence="2 10" id="KW-0645">Protease</keyword>
<proteinExistence type="inferred from homology"/>
<dbReference type="PROSITE" id="PS51767">
    <property type="entry name" value="PEPTIDASE_A1"/>
    <property type="match status" value="1"/>
</dbReference>
<evidence type="ECO:0000256" key="7">
    <source>
        <dbReference type="SAM" id="MobiDB-lite"/>
    </source>
</evidence>
<sequence length="517" mass="56563">MVLNGFHSKWTFNINLIFLIFFLYAPTACSSGPFEVPIKYTEEGTAYINVSIGTPAQELSLKLDLGSEDILVNKPSTDNSDSWSCTEEYSQHMCSWGLYDSRSSLTAEHVLPSPPTWDPTCDFGSETVSIGGVRLYNQTLRQQTPAYYDTSGVKLSNWTTRMGKIGLSPREAINSTDWATYDELTGPRPLSILGGIVDSGILSTASYSIWLNYHNTSVGSILFGGIDTDKFSGQLHALPTREALGSNSCGPQCRNMISIEDVRLEGGDNGFSIHVNDSIGVGSNIEALLQPAEPYSSLSIAGGDFRVHVNVASDGENDAFHTTNCDNVNYNQSLVVYIRGGVSLRIPVSELIHPDGINDHGEARCFIEILPPNAFFAFGQHVNGNVYLGANILRNIYMSFDHRHANSRIFLAAARFGKVSKPELEAKELKNQLIEAPGEAHQVTAEMPQSPRMAHELPPSPGQAQELPSSPLMPQELPGDMPPTQEMAVMDVNNEGQVRETSREVVEGHDAHLKKDN</sequence>
<dbReference type="GO" id="GO:0005576">
    <property type="term" value="C:extracellular region"/>
    <property type="evidence" value="ECO:0007669"/>
    <property type="project" value="TreeGrafter"/>
</dbReference>
<dbReference type="PRINTS" id="PR00792">
    <property type="entry name" value="PEPSIN"/>
</dbReference>